<dbReference type="EMBL" id="NBII01000006">
    <property type="protein sequence ID" value="PAV18278.1"/>
    <property type="molecule type" value="Genomic_DNA"/>
</dbReference>
<dbReference type="Gene3D" id="2.30.30.490">
    <property type="match status" value="1"/>
</dbReference>
<sequence length="439" mass="49483">MPDRRGSRHSPLSSWDLNDDSSSTSTIVSARKVTSDYQVPNLSEFQQMQPYRTCIVRLKEILDETSSDREFFHIGSYAIFLPHGYSPSNPPALNKHWVGLIQDIRAWNERDVWLKVCWLWSIGDVVEVCNGKKIDTKAFGKMERFTCTQTDIVSAGSIQDSAEVVNFNETTAETPFISDETFYYRFAFNLDTKKIEIDSTKLCVCRRPINLEESPSVHFCPRPGCCIAFHTSCLINGNCLEKKLLANVPNHPGCEKLISRQTQFLRTPSGSTISESMDPPSNLNPVEPGQSSTSRAHWNINASISHTHEQHFSVSEYSLPTTIAPDILQLRHPNAYNRNESRRKVIHRYDLVPKTLLRLASSPMVRGTSHHFPSGFSAVTGNTAIVARARQLILDVTEKGNKLPEEWRECLELPVPTEEVDEWAVEDEGLVCPGCGFVI</sequence>
<accession>A0A286UFG4</accession>
<dbReference type="InParanoid" id="A0A286UFG4"/>
<evidence type="ECO:0000256" key="1">
    <source>
        <dbReference type="SAM" id="MobiDB-lite"/>
    </source>
</evidence>
<dbReference type="GO" id="GO:0003682">
    <property type="term" value="F:chromatin binding"/>
    <property type="evidence" value="ECO:0007669"/>
    <property type="project" value="InterPro"/>
</dbReference>
<dbReference type="AlphaFoldDB" id="A0A286UFG4"/>
<gene>
    <name evidence="3" type="ORF">PNOK_0676400</name>
</gene>
<feature type="region of interest" description="Disordered" evidence="1">
    <location>
        <begin position="268"/>
        <end position="292"/>
    </location>
</feature>
<dbReference type="PANTHER" id="PTHR46364">
    <property type="entry name" value="OS08G0421900 PROTEIN"/>
    <property type="match status" value="1"/>
</dbReference>
<feature type="region of interest" description="Disordered" evidence="1">
    <location>
        <begin position="1"/>
        <end position="23"/>
    </location>
</feature>
<evidence type="ECO:0000313" key="3">
    <source>
        <dbReference type="EMBL" id="PAV18278.1"/>
    </source>
</evidence>
<keyword evidence="4" id="KW-1185">Reference proteome</keyword>
<evidence type="ECO:0000313" key="4">
    <source>
        <dbReference type="Proteomes" id="UP000217199"/>
    </source>
</evidence>
<proteinExistence type="predicted"/>
<dbReference type="PROSITE" id="PS51038">
    <property type="entry name" value="BAH"/>
    <property type="match status" value="1"/>
</dbReference>
<dbReference type="InterPro" id="IPR001025">
    <property type="entry name" value="BAH_dom"/>
</dbReference>
<evidence type="ECO:0000259" key="2">
    <source>
        <dbReference type="PROSITE" id="PS51038"/>
    </source>
</evidence>
<protein>
    <recommendedName>
        <fullName evidence="2">BAH domain-containing protein</fullName>
    </recommendedName>
</protein>
<dbReference type="OrthoDB" id="10259622at2759"/>
<name>A0A286UFG4_9AGAM</name>
<feature type="compositionally biased region" description="Low complexity" evidence="1">
    <location>
        <begin position="10"/>
        <end position="23"/>
    </location>
</feature>
<feature type="domain" description="BAH" evidence="2">
    <location>
        <begin position="70"/>
        <end position="199"/>
    </location>
</feature>
<comment type="caution">
    <text evidence="3">The sequence shown here is derived from an EMBL/GenBank/DDBJ whole genome shotgun (WGS) entry which is preliminary data.</text>
</comment>
<dbReference type="Proteomes" id="UP000217199">
    <property type="component" value="Unassembled WGS sequence"/>
</dbReference>
<dbReference type="InterPro" id="IPR043151">
    <property type="entry name" value="BAH_sf"/>
</dbReference>
<reference evidence="3 4" key="1">
    <citation type="journal article" date="2017" name="Mol. Ecol.">
        <title>Comparative and population genomic landscape of Phellinus noxius: A hypervariable fungus causing root rot in trees.</title>
        <authorList>
            <person name="Chung C.L."/>
            <person name="Lee T.J."/>
            <person name="Akiba M."/>
            <person name="Lee H.H."/>
            <person name="Kuo T.H."/>
            <person name="Liu D."/>
            <person name="Ke H.M."/>
            <person name="Yokoi T."/>
            <person name="Roa M.B."/>
            <person name="Lu M.J."/>
            <person name="Chang Y.Y."/>
            <person name="Ann P.J."/>
            <person name="Tsai J.N."/>
            <person name="Chen C.Y."/>
            <person name="Tzean S.S."/>
            <person name="Ota Y."/>
            <person name="Hattori T."/>
            <person name="Sahashi N."/>
            <person name="Liou R.F."/>
            <person name="Kikuchi T."/>
            <person name="Tsai I.J."/>
        </authorList>
    </citation>
    <scope>NUCLEOTIDE SEQUENCE [LARGE SCALE GENOMIC DNA]</scope>
    <source>
        <strain evidence="3 4">FFPRI411160</strain>
    </source>
</reference>
<organism evidence="3 4">
    <name type="scientific">Pyrrhoderma noxium</name>
    <dbReference type="NCBI Taxonomy" id="2282107"/>
    <lineage>
        <taxon>Eukaryota</taxon>
        <taxon>Fungi</taxon>
        <taxon>Dikarya</taxon>
        <taxon>Basidiomycota</taxon>
        <taxon>Agaricomycotina</taxon>
        <taxon>Agaricomycetes</taxon>
        <taxon>Hymenochaetales</taxon>
        <taxon>Hymenochaetaceae</taxon>
        <taxon>Pyrrhoderma</taxon>
    </lineage>
</organism>